<feature type="region of interest" description="Disordered" evidence="1">
    <location>
        <begin position="169"/>
        <end position="188"/>
    </location>
</feature>
<evidence type="ECO:0000256" key="1">
    <source>
        <dbReference type="SAM" id="MobiDB-lite"/>
    </source>
</evidence>
<dbReference type="Proteomes" id="UP000001574">
    <property type="component" value="Chromosome"/>
</dbReference>
<name>A0A0H2ZZK3_MYCA1</name>
<dbReference type="RefSeq" id="WP_011725472.1">
    <property type="nucleotide sequence ID" value="NC_008595.1"/>
</dbReference>
<reference evidence="2 3" key="1">
    <citation type="submission" date="2006-10" db="EMBL/GenBank/DDBJ databases">
        <authorList>
            <person name="Fleischmann R.D."/>
            <person name="Dodson R.J."/>
            <person name="Haft D.H."/>
            <person name="Merkel J.S."/>
            <person name="Nelson W.C."/>
            <person name="Fraser C.M."/>
        </authorList>
    </citation>
    <scope>NUCLEOTIDE SEQUENCE [LARGE SCALE GENOMIC DNA]</scope>
    <source>
        <strain evidence="2 3">104</strain>
    </source>
</reference>
<organism evidence="2 3">
    <name type="scientific">Mycobacterium avium (strain 104)</name>
    <dbReference type="NCBI Taxonomy" id="243243"/>
    <lineage>
        <taxon>Bacteria</taxon>
        <taxon>Bacillati</taxon>
        <taxon>Actinomycetota</taxon>
        <taxon>Actinomycetes</taxon>
        <taxon>Mycobacteriales</taxon>
        <taxon>Mycobacteriaceae</taxon>
        <taxon>Mycobacterium</taxon>
        <taxon>Mycobacterium avium complex (MAC)</taxon>
    </lineage>
</organism>
<evidence type="ECO:0000313" key="3">
    <source>
        <dbReference type="Proteomes" id="UP000001574"/>
    </source>
</evidence>
<evidence type="ECO:0000313" key="2">
    <source>
        <dbReference type="EMBL" id="ABK67748.1"/>
    </source>
</evidence>
<protein>
    <submittedName>
        <fullName evidence="2">Uncharacterized protein</fullName>
    </submittedName>
</protein>
<dbReference type="EMBL" id="CP000479">
    <property type="protein sequence ID" value="ABK67748.1"/>
    <property type="molecule type" value="Genomic_DNA"/>
</dbReference>
<gene>
    <name evidence="2" type="ordered locus">MAV_3444</name>
</gene>
<dbReference type="AlphaFoldDB" id="A0A0H2ZZK3"/>
<dbReference type="HOGENOM" id="CLU_1439626_0_0_11"/>
<dbReference type="KEGG" id="mav:MAV_3444"/>
<dbReference type="Gene3D" id="3.40.1000.10">
    <property type="entry name" value="Mog1/PsbP, alpha/beta/alpha sandwich"/>
    <property type="match status" value="1"/>
</dbReference>
<accession>A0A0H2ZZK3</accession>
<proteinExistence type="predicted"/>
<sequence length="188" mass="20518">MRFDEYTEKHGLAVSPVERFAGLVVEVGVPRGWEPFDSAVGVRVWVCRTDPCLDVFGANAVLTMHRVQAALDPADVFAMLVEQQLQTAPGCCELNRELGLAGESVGVQGLLAMQITHELGAIESVSRSRIITAEEETLIAQLTMTVLRDSPVERANIWLAVHKRAAVAGPASDDHHRNAPATTMRDRH</sequence>